<dbReference type="InterPro" id="IPR007055">
    <property type="entry name" value="BON_dom"/>
</dbReference>
<organism evidence="2 3">
    <name type="scientific">Pararhizobium antarcticum</name>
    <dbReference type="NCBI Taxonomy" id="1798805"/>
    <lineage>
        <taxon>Bacteria</taxon>
        <taxon>Pseudomonadati</taxon>
        <taxon>Pseudomonadota</taxon>
        <taxon>Alphaproteobacteria</taxon>
        <taxon>Hyphomicrobiales</taxon>
        <taxon>Rhizobiaceae</taxon>
        <taxon>Rhizobium/Agrobacterium group</taxon>
        <taxon>Pararhizobium</taxon>
    </lineage>
</organism>
<proteinExistence type="predicted"/>
<dbReference type="PROSITE" id="PS50914">
    <property type="entry name" value="BON"/>
    <property type="match status" value="1"/>
</dbReference>
<sequence length="96" mass="9954">MVFKERTFYGEAPEKLVPQNPADLEASVADCLAVVSGLDASDIAVVAKDSIIVLSGTVMTLDESILAEEAARSIAGVANVDNRLVATAIRSTSTSS</sequence>
<dbReference type="EMBL" id="LSRP01000107">
    <property type="protein sequence ID" value="OJF93415.1"/>
    <property type="molecule type" value="Genomic_DNA"/>
</dbReference>
<evidence type="ECO:0000313" key="3">
    <source>
        <dbReference type="Proteomes" id="UP000182661"/>
    </source>
</evidence>
<protein>
    <submittedName>
        <fullName evidence="2">Transporter</fullName>
    </submittedName>
</protein>
<dbReference type="OrthoDB" id="8278243at2"/>
<reference evidence="2 3" key="1">
    <citation type="submission" date="2016-02" db="EMBL/GenBank/DDBJ databases">
        <title>Genome sequencing of a beta-galactosidase producing bacteria Rhizobium sp. 59.</title>
        <authorList>
            <person name="Wang D."/>
            <person name="Kot W."/>
            <person name="Qin Y."/>
            <person name="Hansen L."/>
            <person name="Naqvi K."/>
            <person name="Rensing C."/>
        </authorList>
    </citation>
    <scope>NUCLEOTIDE SEQUENCE [LARGE SCALE GENOMIC DNA]</scope>
    <source>
        <strain evidence="2 3">59</strain>
    </source>
</reference>
<dbReference type="Gene3D" id="3.30.1340.30">
    <property type="match status" value="1"/>
</dbReference>
<accession>A0A657LT42</accession>
<dbReference type="Proteomes" id="UP000182661">
    <property type="component" value="Unassembled WGS sequence"/>
</dbReference>
<evidence type="ECO:0000259" key="1">
    <source>
        <dbReference type="PROSITE" id="PS50914"/>
    </source>
</evidence>
<gene>
    <name evidence="2" type="ORF">AX760_05280</name>
</gene>
<name>A0A657LT42_9HYPH</name>
<dbReference type="RefSeq" id="WP_071834551.1">
    <property type="nucleotide sequence ID" value="NZ_LSRP01000107.1"/>
</dbReference>
<evidence type="ECO:0000313" key="2">
    <source>
        <dbReference type="EMBL" id="OJF93415.1"/>
    </source>
</evidence>
<dbReference type="AlphaFoldDB" id="A0A657LT42"/>
<feature type="domain" description="BON" evidence="1">
    <location>
        <begin position="20"/>
        <end position="88"/>
    </location>
</feature>
<keyword evidence="3" id="KW-1185">Reference proteome</keyword>
<dbReference type="Pfam" id="PF04972">
    <property type="entry name" value="BON"/>
    <property type="match status" value="1"/>
</dbReference>
<comment type="caution">
    <text evidence="2">The sequence shown here is derived from an EMBL/GenBank/DDBJ whole genome shotgun (WGS) entry which is preliminary data.</text>
</comment>